<organism evidence="9 10">
    <name type="scientific">Pyrocoelia pectoralis</name>
    <dbReference type="NCBI Taxonomy" id="417401"/>
    <lineage>
        <taxon>Eukaryota</taxon>
        <taxon>Metazoa</taxon>
        <taxon>Ecdysozoa</taxon>
        <taxon>Arthropoda</taxon>
        <taxon>Hexapoda</taxon>
        <taxon>Insecta</taxon>
        <taxon>Pterygota</taxon>
        <taxon>Neoptera</taxon>
        <taxon>Endopterygota</taxon>
        <taxon>Coleoptera</taxon>
        <taxon>Polyphaga</taxon>
        <taxon>Elateriformia</taxon>
        <taxon>Elateroidea</taxon>
        <taxon>Lampyridae</taxon>
        <taxon>Lampyrinae</taxon>
        <taxon>Pyrocoelia</taxon>
    </lineage>
</organism>
<dbReference type="GO" id="GO:0005634">
    <property type="term" value="C:nucleus"/>
    <property type="evidence" value="ECO:0007669"/>
    <property type="project" value="UniProtKB-SubCell"/>
</dbReference>
<dbReference type="PANTHER" id="PTHR22930:SF258">
    <property type="entry name" value="PROTEIN ALP1-LIKE ISOFORM X1"/>
    <property type="match status" value="1"/>
</dbReference>
<keyword evidence="6" id="KW-0378">Hydrolase</keyword>
<dbReference type="PANTHER" id="PTHR22930">
    <property type="match status" value="1"/>
</dbReference>
<dbReference type="GO" id="GO:0046872">
    <property type="term" value="F:metal ion binding"/>
    <property type="evidence" value="ECO:0007669"/>
    <property type="project" value="UniProtKB-KW"/>
</dbReference>
<evidence type="ECO:0000256" key="6">
    <source>
        <dbReference type="ARBA" id="ARBA00022801"/>
    </source>
</evidence>
<comment type="similarity">
    <text evidence="3">Belongs to the HARBI1 family.</text>
</comment>
<keyword evidence="10" id="KW-1185">Reference proteome</keyword>
<dbReference type="Pfam" id="PF13359">
    <property type="entry name" value="DDE_Tnp_4"/>
    <property type="match status" value="1"/>
</dbReference>
<dbReference type="InterPro" id="IPR045249">
    <property type="entry name" value="HARBI1-like"/>
</dbReference>
<evidence type="ECO:0000313" key="10">
    <source>
        <dbReference type="Proteomes" id="UP001329430"/>
    </source>
</evidence>
<evidence type="ECO:0000256" key="1">
    <source>
        <dbReference type="ARBA" id="ARBA00001968"/>
    </source>
</evidence>
<evidence type="ECO:0000256" key="2">
    <source>
        <dbReference type="ARBA" id="ARBA00004123"/>
    </source>
</evidence>
<keyword evidence="7" id="KW-0539">Nucleus</keyword>
<reference evidence="9 10" key="1">
    <citation type="journal article" date="2024" name="Insects">
        <title>An Improved Chromosome-Level Genome Assembly of the Firefly Pyrocoelia pectoralis.</title>
        <authorList>
            <person name="Fu X."/>
            <person name="Meyer-Rochow V.B."/>
            <person name="Ballantyne L."/>
            <person name="Zhu X."/>
        </authorList>
    </citation>
    <scope>NUCLEOTIDE SEQUENCE [LARGE SCALE GENOMIC DNA]</scope>
    <source>
        <strain evidence="9">XCY_ONT2</strain>
    </source>
</reference>
<name>A0AAN7VMW0_9COLE</name>
<comment type="caution">
    <text evidence="9">The sequence shown here is derived from an EMBL/GenBank/DDBJ whole genome shotgun (WGS) entry which is preliminary data.</text>
</comment>
<keyword evidence="5" id="KW-0479">Metal-binding</keyword>
<protein>
    <recommendedName>
        <fullName evidence="8">DDE Tnp4 domain-containing protein</fullName>
    </recommendedName>
</protein>
<dbReference type="Proteomes" id="UP001329430">
    <property type="component" value="Chromosome 2"/>
</dbReference>
<proteinExistence type="inferred from homology"/>
<dbReference type="EMBL" id="JAVRBK010000002">
    <property type="protein sequence ID" value="KAK5648031.1"/>
    <property type="molecule type" value="Genomic_DNA"/>
</dbReference>
<feature type="domain" description="DDE Tnp4" evidence="8">
    <location>
        <begin position="94"/>
        <end position="181"/>
    </location>
</feature>
<dbReference type="GO" id="GO:0016787">
    <property type="term" value="F:hydrolase activity"/>
    <property type="evidence" value="ECO:0007669"/>
    <property type="project" value="UniProtKB-KW"/>
</dbReference>
<evidence type="ECO:0000256" key="5">
    <source>
        <dbReference type="ARBA" id="ARBA00022723"/>
    </source>
</evidence>
<dbReference type="GO" id="GO:0004518">
    <property type="term" value="F:nuclease activity"/>
    <property type="evidence" value="ECO:0007669"/>
    <property type="project" value="UniProtKB-KW"/>
</dbReference>
<evidence type="ECO:0000256" key="3">
    <source>
        <dbReference type="ARBA" id="ARBA00006958"/>
    </source>
</evidence>
<evidence type="ECO:0000256" key="7">
    <source>
        <dbReference type="ARBA" id="ARBA00023242"/>
    </source>
</evidence>
<dbReference type="AlphaFoldDB" id="A0AAN7VMW0"/>
<evidence type="ECO:0000256" key="4">
    <source>
        <dbReference type="ARBA" id="ARBA00022722"/>
    </source>
</evidence>
<dbReference type="InterPro" id="IPR027806">
    <property type="entry name" value="HARBI1_dom"/>
</dbReference>
<gene>
    <name evidence="9" type="ORF">RI129_002923</name>
</gene>
<accession>A0AAN7VMW0</accession>
<comment type="subcellular location">
    <subcellularLocation>
        <location evidence="2">Nucleus</location>
    </subcellularLocation>
</comment>
<evidence type="ECO:0000313" key="9">
    <source>
        <dbReference type="EMBL" id="KAK5648031.1"/>
    </source>
</evidence>
<keyword evidence="4" id="KW-0540">Nuclease</keyword>
<sequence>MWSLYSIMQYTISPRNRLEVTLRFLATGETYRSLMYQTRIHESTISRIVPEVCSAIIKHLRTNLKPPCTVDEWRNIAKDFNALWNFPHCLGALDDGSYYYNYKGEHIIVLLAMSDAHYRFIYFNLGINGRVSDGGVYQASYLPRAIEKNELHFPNPEALPGRNTKVPYVIVADDAFPLSKHLLSRARRIIENAFGILCNRFRVLLNPINLSAAKVEIVTLACVALHNYLLKDVIVHPDAVAEPLPTNLTKVGIQGGNKSSLEARNIRDEFKAYFNSDQGKVDWQENSIERHNL</sequence>
<evidence type="ECO:0000259" key="8">
    <source>
        <dbReference type="Pfam" id="PF13359"/>
    </source>
</evidence>
<comment type="cofactor">
    <cofactor evidence="1">
        <name>a divalent metal cation</name>
        <dbReference type="ChEBI" id="CHEBI:60240"/>
    </cofactor>
</comment>